<evidence type="ECO:0000256" key="1">
    <source>
        <dbReference type="SAM" id="Phobius"/>
    </source>
</evidence>
<evidence type="ECO:0000313" key="2">
    <source>
        <dbReference type="EMBL" id="OMJ21789.1"/>
    </source>
</evidence>
<organism evidence="2 3">
    <name type="scientific">Smittium culicis</name>
    <dbReference type="NCBI Taxonomy" id="133412"/>
    <lineage>
        <taxon>Eukaryota</taxon>
        <taxon>Fungi</taxon>
        <taxon>Fungi incertae sedis</taxon>
        <taxon>Zoopagomycota</taxon>
        <taxon>Kickxellomycotina</taxon>
        <taxon>Harpellomycetes</taxon>
        <taxon>Harpellales</taxon>
        <taxon>Legeriomycetaceae</taxon>
        <taxon>Smittium</taxon>
    </lineage>
</organism>
<comment type="caution">
    <text evidence="2">The sequence shown here is derived from an EMBL/GenBank/DDBJ whole genome shotgun (WGS) entry which is preliminary data.</text>
</comment>
<feature type="transmembrane region" description="Helical" evidence="1">
    <location>
        <begin position="21"/>
        <end position="40"/>
    </location>
</feature>
<dbReference type="AlphaFoldDB" id="A0A1R1Y4L2"/>
<proteinExistence type="predicted"/>
<keyword evidence="3" id="KW-1185">Reference proteome</keyword>
<keyword evidence="1" id="KW-0472">Membrane</keyword>
<dbReference type="EMBL" id="LSSM01002415">
    <property type="protein sequence ID" value="OMJ21789.1"/>
    <property type="molecule type" value="Genomic_DNA"/>
</dbReference>
<evidence type="ECO:0000313" key="3">
    <source>
        <dbReference type="Proteomes" id="UP000187429"/>
    </source>
</evidence>
<dbReference type="Proteomes" id="UP000187429">
    <property type="component" value="Unassembled WGS sequence"/>
</dbReference>
<name>A0A1R1Y4L2_9FUNG</name>
<accession>A0A1R1Y4L2</accession>
<sequence>MENSGEFEIATKILSAEYKESVYVLFVFSSLVYGLVIQKIPENTSDSSQEVFIHGYNIGYSEPSVAYNLMLLFMETYIFGPKKSRIFYSQIFWGAYKGPINDIESTEGTGAGMSEVLAMWNKQDSFLDVFDTLAKGLFSLFKEENSLSQESDIEDDPELPKDMLIINSKVAMQSHSFRVKNSVFAVTVSASFVAVGDAL</sequence>
<feature type="transmembrane region" description="Helical" evidence="1">
    <location>
        <begin position="60"/>
        <end position="80"/>
    </location>
</feature>
<keyword evidence="1" id="KW-1133">Transmembrane helix</keyword>
<reference evidence="3" key="1">
    <citation type="submission" date="2017-01" db="EMBL/GenBank/DDBJ databases">
        <authorList>
            <person name="Wang Y."/>
            <person name="White M."/>
            <person name="Kvist S."/>
            <person name="Moncalvo J.-M."/>
        </authorList>
    </citation>
    <scope>NUCLEOTIDE SEQUENCE [LARGE SCALE GENOMIC DNA]</scope>
    <source>
        <strain evidence="3">ID-206-W2</strain>
    </source>
</reference>
<gene>
    <name evidence="2" type="ORF">AYI69_g5678</name>
</gene>
<keyword evidence="1" id="KW-0812">Transmembrane</keyword>
<protein>
    <submittedName>
        <fullName evidence="2">Uncharacterized protein</fullName>
    </submittedName>
</protein>